<keyword evidence="2" id="KW-1133">Transmembrane helix</keyword>
<evidence type="ECO:0000256" key="1">
    <source>
        <dbReference type="SAM" id="MobiDB-lite"/>
    </source>
</evidence>
<dbReference type="Proteomes" id="UP000339690">
    <property type="component" value="Chromosome"/>
</dbReference>
<feature type="transmembrane region" description="Helical" evidence="2">
    <location>
        <begin position="7"/>
        <end position="24"/>
    </location>
</feature>
<dbReference type="Pfam" id="PF12685">
    <property type="entry name" value="SpoIIIAH"/>
    <property type="match status" value="1"/>
</dbReference>
<dbReference type="EMBL" id="CP045915">
    <property type="protein sequence ID" value="QGH34894.1"/>
    <property type="molecule type" value="Genomic_DNA"/>
</dbReference>
<protein>
    <submittedName>
        <fullName evidence="3">SpoIIIAH-like family protein</fullName>
    </submittedName>
</protein>
<evidence type="ECO:0000256" key="2">
    <source>
        <dbReference type="SAM" id="Phobius"/>
    </source>
</evidence>
<dbReference type="InterPro" id="IPR024232">
    <property type="entry name" value="SpoIIIAH"/>
</dbReference>
<keyword evidence="2" id="KW-0812">Transmembrane</keyword>
<feature type="compositionally biased region" description="Acidic residues" evidence="1">
    <location>
        <begin position="53"/>
        <end position="76"/>
    </location>
</feature>
<evidence type="ECO:0000313" key="4">
    <source>
        <dbReference type="Proteomes" id="UP000339690"/>
    </source>
</evidence>
<dbReference type="Gene3D" id="1.10.287.4300">
    <property type="entry name" value="Stage III sporulation protein AH-like"/>
    <property type="match status" value="1"/>
</dbReference>
<evidence type="ECO:0000313" key="3">
    <source>
        <dbReference type="EMBL" id="QGH34894.1"/>
    </source>
</evidence>
<gene>
    <name evidence="3" type="ORF">GI584_12975</name>
</gene>
<reference evidence="3 4" key="1">
    <citation type="submission" date="2019-11" db="EMBL/GenBank/DDBJ databases">
        <title>Gracilibacillus salitolerans sp. nov., a moderate halophile isolated from a saline soil in northwest China.</title>
        <authorList>
            <person name="Gan L."/>
        </authorList>
    </citation>
    <scope>NUCLEOTIDE SEQUENCE [LARGE SCALE GENOMIC DNA]</scope>
    <source>
        <strain evidence="3 4">SCU50</strain>
    </source>
</reference>
<dbReference type="InterPro" id="IPR038503">
    <property type="entry name" value="SpoIIIAH_sf"/>
</dbReference>
<keyword evidence="4" id="KW-1185">Reference proteome</keyword>
<accession>A0A5Q2TJ23</accession>
<feature type="region of interest" description="Disordered" evidence="1">
    <location>
        <begin position="39"/>
        <end position="83"/>
    </location>
</feature>
<feature type="compositionally biased region" description="Polar residues" evidence="1">
    <location>
        <begin position="42"/>
        <end position="52"/>
    </location>
</feature>
<organism evidence="3 4">
    <name type="scientific">Gracilibacillus salitolerans</name>
    <dbReference type="NCBI Taxonomy" id="2663022"/>
    <lineage>
        <taxon>Bacteria</taxon>
        <taxon>Bacillati</taxon>
        <taxon>Bacillota</taxon>
        <taxon>Bacilli</taxon>
        <taxon>Bacillales</taxon>
        <taxon>Bacillaceae</taxon>
        <taxon>Gracilibacillus</taxon>
    </lineage>
</organism>
<dbReference type="AlphaFoldDB" id="A0A5Q2TJ23"/>
<dbReference type="KEGG" id="grc:GI584_12975"/>
<proteinExistence type="predicted"/>
<sequence length="201" mass="22796">MLKKQTVWLLTMLSLMIVLSVYYLNAPTEGDLAYFDEDQEQDQTTSSSNVDQLTDESILEEQEETGMEETEMEETENLNTSSINSDQYFAAVRMEISNQRSMEKERLEDIVASSETSSDEKNEAYEAMKEIESLDKKESILEGTLKSLNGYEEVLVRNVSDNNVVITVQADSLSTTEANEIIQHAKDEFGEIKIDVSYKPS</sequence>
<name>A0A5Q2TJ23_9BACI</name>
<keyword evidence="2" id="KW-0472">Membrane</keyword>
<dbReference type="RefSeq" id="WP_153791481.1">
    <property type="nucleotide sequence ID" value="NZ_CP045915.1"/>
</dbReference>